<dbReference type="EMBL" id="FMCX01000002">
    <property type="protein sequence ID" value="SCE96891.1"/>
    <property type="molecule type" value="Genomic_DNA"/>
</dbReference>
<reference evidence="2" key="1">
    <citation type="submission" date="2016-06" db="EMBL/GenBank/DDBJ databases">
        <authorList>
            <person name="Varghese N."/>
            <person name="Submissions Spin"/>
        </authorList>
    </citation>
    <scope>NUCLEOTIDE SEQUENCE [LARGE SCALE GENOMIC DNA]</scope>
    <source>
        <strain evidence="2">DSM 44830</strain>
    </source>
</reference>
<evidence type="ECO:0000313" key="1">
    <source>
        <dbReference type="EMBL" id="SCE96891.1"/>
    </source>
</evidence>
<organism evidence="1 2">
    <name type="scientific">Micromonospora mirobrigensis</name>
    <dbReference type="NCBI Taxonomy" id="262898"/>
    <lineage>
        <taxon>Bacteria</taxon>
        <taxon>Bacillati</taxon>
        <taxon>Actinomycetota</taxon>
        <taxon>Actinomycetes</taxon>
        <taxon>Micromonosporales</taxon>
        <taxon>Micromonosporaceae</taxon>
        <taxon>Micromonospora</taxon>
    </lineage>
</organism>
<accession>A0A1C4WLX5</accession>
<dbReference type="AlphaFoldDB" id="A0A1C4WLX5"/>
<gene>
    <name evidence="1" type="ORF">GA0070564_102346</name>
</gene>
<dbReference type="Proteomes" id="UP000199504">
    <property type="component" value="Unassembled WGS sequence"/>
</dbReference>
<keyword evidence="2" id="KW-1185">Reference proteome</keyword>
<protein>
    <submittedName>
        <fullName evidence="1">Uncharacterized protein</fullName>
    </submittedName>
</protein>
<dbReference type="STRING" id="262898.GA0070564_102346"/>
<proteinExistence type="predicted"/>
<name>A0A1C4WLX5_9ACTN</name>
<sequence length="108" mass="11815">MLIGMTTVKKLSISVPQDVAETLEQQGPGKASAYVTGAVRAQRAWEQFRDEQARRGVTLTSEGMAAARARRYAVQAEWPAERFAAVRERVRQHLEQEQAGGDQSASAG</sequence>
<evidence type="ECO:0000313" key="2">
    <source>
        <dbReference type="Proteomes" id="UP000199504"/>
    </source>
</evidence>